<dbReference type="AlphaFoldDB" id="W9YJB2"/>
<dbReference type="EMBL" id="AMGY01000005">
    <property type="protein sequence ID" value="EXJ82334.1"/>
    <property type="molecule type" value="Genomic_DNA"/>
</dbReference>
<keyword evidence="2" id="KW-1185">Reference proteome</keyword>
<comment type="caution">
    <text evidence="1">The sequence shown here is derived from an EMBL/GenBank/DDBJ whole genome shotgun (WGS) entry which is preliminary data.</text>
</comment>
<dbReference type="GeneID" id="19170257"/>
<dbReference type="Proteomes" id="UP000019478">
    <property type="component" value="Unassembled WGS sequence"/>
</dbReference>
<gene>
    <name evidence="1" type="ORF">A1O3_06147</name>
</gene>
<proteinExistence type="predicted"/>
<dbReference type="RefSeq" id="XP_007734457.1">
    <property type="nucleotide sequence ID" value="XM_007736267.1"/>
</dbReference>
<evidence type="ECO:0000313" key="1">
    <source>
        <dbReference type="EMBL" id="EXJ82334.1"/>
    </source>
</evidence>
<dbReference type="OrthoDB" id="4144482at2759"/>
<dbReference type="HOGENOM" id="CLU_063481_0_0_1"/>
<dbReference type="STRING" id="1182542.W9YJB2"/>
<accession>W9YJB2</accession>
<name>W9YJB2_9EURO</name>
<reference evidence="1 2" key="1">
    <citation type="submission" date="2013-03" db="EMBL/GenBank/DDBJ databases">
        <title>The Genome Sequence of Capronia epimyces CBS 606.96.</title>
        <authorList>
            <consortium name="The Broad Institute Genomics Platform"/>
            <person name="Cuomo C."/>
            <person name="de Hoog S."/>
            <person name="Gorbushina A."/>
            <person name="Walker B."/>
            <person name="Young S.K."/>
            <person name="Zeng Q."/>
            <person name="Gargeya S."/>
            <person name="Fitzgerald M."/>
            <person name="Haas B."/>
            <person name="Abouelleil A."/>
            <person name="Allen A.W."/>
            <person name="Alvarado L."/>
            <person name="Arachchi H.M."/>
            <person name="Berlin A.M."/>
            <person name="Chapman S.B."/>
            <person name="Gainer-Dewar J."/>
            <person name="Goldberg J."/>
            <person name="Griggs A."/>
            <person name="Gujja S."/>
            <person name="Hansen M."/>
            <person name="Howarth C."/>
            <person name="Imamovic A."/>
            <person name="Ireland A."/>
            <person name="Larimer J."/>
            <person name="McCowan C."/>
            <person name="Murphy C."/>
            <person name="Pearson M."/>
            <person name="Poon T.W."/>
            <person name="Priest M."/>
            <person name="Roberts A."/>
            <person name="Saif S."/>
            <person name="Shea T."/>
            <person name="Sisk P."/>
            <person name="Sykes S."/>
            <person name="Wortman J."/>
            <person name="Nusbaum C."/>
            <person name="Birren B."/>
        </authorList>
    </citation>
    <scope>NUCLEOTIDE SEQUENCE [LARGE SCALE GENOMIC DNA]</scope>
    <source>
        <strain evidence="1 2">CBS 606.96</strain>
    </source>
</reference>
<sequence>MEKISQERKMTGPRTDADPLRVVAAHRDSHSECSRDAFDLKTTTSELQILVHQLERWLKGRKPDRLRYRLSPQDFTKLTGEYEEKLSLETVRYDYYSDTHEFVLLMPTLKHEVVHIGLSRLLLEKTDHLCDTHSVGRPVEPAGRTDIESEQGDVFQPDEQIWCRTAERPGLVLLVGSSHEVKELRRKAFRIIQAGKGQIRLVVTVKLLQDSRVDLTVWRPSLTSDDPPKLTAKHVNQGMRNTNGELVPGAQLEIPMAELAPPKSLPDSLRSETIIITAEELCGIVKHAEDLEKHREDLDKGKVAEELYEDFPTDIECASSPASSFFDFDRAE</sequence>
<evidence type="ECO:0000313" key="2">
    <source>
        <dbReference type="Proteomes" id="UP000019478"/>
    </source>
</evidence>
<protein>
    <submittedName>
        <fullName evidence="1">Uncharacterized protein</fullName>
    </submittedName>
</protein>
<organism evidence="1 2">
    <name type="scientific">Capronia epimyces CBS 606.96</name>
    <dbReference type="NCBI Taxonomy" id="1182542"/>
    <lineage>
        <taxon>Eukaryota</taxon>
        <taxon>Fungi</taxon>
        <taxon>Dikarya</taxon>
        <taxon>Ascomycota</taxon>
        <taxon>Pezizomycotina</taxon>
        <taxon>Eurotiomycetes</taxon>
        <taxon>Chaetothyriomycetidae</taxon>
        <taxon>Chaetothyriales</taxon>
        <taxon>Herpotrichiellaceae</taxon>
        <taxon>Capronia</taxon>
    </lineage>
</organism>